<organism evidence="1">
    <name type="scientific">Glycine soja</name>
    <name type="common">Wild soybean</name>
    <dbReference type="NCBI Taxonomy" id="3848"/>
    <lineage>
        <taxon>Eukaryota</taxon>
        <taxon>Viridiplantae</taxon>
        <taxon>Streptophyta</taxon>
        <taxon>Embryophyta</taxon>
        <taxon>Tracheophyta</taxon>
        <taxon>Spermatophyta</taxon>
        <taxon>Magnoliopsida</taxon>
        <taxon>eudicotyledons</taxon>
        <taxon>Gunneridae</taxon>
        <taxon>Pentapetalae</taxon>
        <taxon>rosids</taxon>
        <taxon>fabids</taxon>
        <taxon>Fabales</taxon>
        <taxon>Fabaceae</taxon>
        <taxon>Papilionoideae</taxon>
        <taxon>50 kb inversion clade</taxon>
        <taxon>NPAAA clade</taxon>
        <taxon>indigoferoid/millettioid clade</taxon>
        <taxon>Phaseoleae</taxon>
        <taxon>Glycine</taxon>
        <taxon>Glycine subgen. Soja</taxon>
    </lineage>
</organism>
<dbReference type="PANTHER" id="PTHR34286">
    <property type="entry name" value="TRANSMEMBRANE PROTEIN"/>
    <property type="match status" value="1"/>
</dbReference>
<proteinExistence type="predicted"/>
<dbReference type="PANTHER" id="PTHR34286:SF1">
    <property type="entry name" value="TRANSMEMBRANE PROTEIN"/>
    <property type="match status" value="1"/>
</dbReference>
<gene>
    <name evidence="1" type="ORF">glysoja_049547</name>
</gene>
<dbReference type="AlphaFoldDB" id="A0A0B2QKA8"/>
<dbReference type="Proteomes" id="UP000053555">
    <property type="component" value="Unassembled WGS sequence"/>
</dbReference>
<protein>
    <submittedName>
        <fullName evidence="1">Uncharacterized protein</fullName>
    </submittedName>
</protein>
<evidence type="ECO:0000313" key="1">
    <source>
        <dbReference type="EMBL" id="KHN20177.1"/>
    </source>
</evidence>
<dbReference type="EMBL" id="KN658510">
    <property type="protein sequence ID" value="KHN20177.1"/>
    <property type="molecule type" value="Genomic_DNA"/>
</dbReference>
<sequence length="79" mass="8896">MGDGNGHHGHGHGHNNFRNKVWRMSDGPYCRPKHWKHNTSIATVCIVLIYIPIAMKSAKLEVPLSRSLSLICFIFTNAI</sequence>
<reference evidence="1" key="1">
    <citation type="submission" date="2014-07" db="EMBL/GenBank/DDBJ databases">
        <title>Identification of a novel salt tolerance gene in wild soybean by whole-genome sequencing.</title>
        <authorList>
            <person name="Lam H.-M."/>
            <person name="Qi X."/>
            <person name="Li M.-W."/>
            <person name="Liu X."/>
            <person name="Xie M."/>
            <person name="Ni M."/>
            <person name="Xu X."/>
        </authorList>
    </citation>
    <scope>NUCLEOTIDE SEQUENCE [LARGE SCALE GENOMIC DNA]</scope>
    <source>
        <tissue evidence="1">Root</tissue>
    </source>
</reference>
<name>A0A0B2QKA8_GLYSO</name>
<accession>A0A0B2QKA8</accession>